<evidence type="ECO:0000256" key="1">
    <source>
        <dbReference type="SAM" id="SignalP"/>
    </source>
</evidence>
<feature type="chain" id="PRO_5028436000" evidence="1">
    <location>
        <begin position="20"/>
        <end position="81"/>
    </location>
</feature>
<evidence type="ECO:0000313" key="2">
    <source>
        <dbReference type="EMBL" id="CAD2180796.1"/>
    </source>
</evidence>
<keyword evidence="1" id="KW-0732">Signal</keyword>
<sequence>MNNKIIYFLLLFSFSSSNLQINERFLVTPTEDNKNTDGSPKVILLRMEFTKIVEDGKIKKLVNIRIVLNENNGTEIKRKIR</sequence>
<gene>
    <name evidence="2" type="ORF">MENT_LOCUS32898</name>
</gene>
<organism evidence="2 3">
    <name type="scientific">Meloidogyne enterolobii</name>
    <name type="common">Root-knot nematode worm</name>
    <name type="synonym">Meloidogyne mayaguensis</name>
    <dbReference type="NCBI Taxonomy" id="390850"/>
    <lineage>
        <taxon>Eukaryota</taxon>
        <taxon>Metazoa</taxon>
        <taxon>Ecdysozoa</taxon>
        <taxon>Nematoda</taxon>
        <taxon>Chromadorea</taxon>
        <taxon>Rhabditida</taxon>
        <taxon>Tylenchina</taxon>
        <taxon>Tylenchomorpha</taxon>
        <taxon>Tylenchoidea</taxon>
        <taxon>Meloidogynidae</taxon>
        <taxon>Meloidogyninae</taxon>
        <taxon>Meloidogyne</taxon>
    </lineage>
</organism>
<dbReference type="Proteomes" id="UP000580250">
    <property type="component" value="Unassembled WGS sequence"/>
</dbReference>
<reference evidence="2 3" key="1">
    <citation type="submission" date="2020-08" db="EMBL/GenBank/DDBJ databases">
        <authorList>
            <person name="Koutsovoulos G."/>
            <person name="Danchin GJ E."/>
        </authorList>
    </citation>
    <scope>NUCLEOTIDE SEQUENCE [LARGE SCALE GENOMIC DNA]</scope>
</reference>
<feature type="signal peptide" evidence="1">
    <location>
        <begin position="1"/>
        <end position="19"/>
    </location>
</feature>
<proteinExistence type="predicted"/>
<protein>
    <submittedName>
        <fullName evidence="2">Uncharacterized protein</fullName>
    </submittedName>
</protein>
<dbReference type="EMBL" id="CAJEWN010000381">
    <property type="protein sequence ID" value="CAD2180796.1"/>
    <property type="molecule type" value="Genomic_DNA"/>
</dbReference>
<evidence type="ECO:0000313" key="3">
    <source>
        <dbReference type="Proteomes" id="UP000580250"/>
    </source>
</evidence>
<name>A0A6V7W0T8_MELEN</name>
<accession>A0A6V7W0T8</accession>
<comment type="caution">
    <text evidence="2">The sequence shown here is derived from an EMBL/GenBank/DDBJ whole genome shotgun (WGS) entry which is preliminary data.</text>
</comment>
<dbReference type="AlphaFoldDB" id="A0A6V7W0T8"/>